<evidence type="ECO:0000256" key="1">
    <source>
        <dbReference type="SAM" id="SignalP"/>
    </source>
</evidence>
<protein>
    <submittedName>
        <fullName evidence="2">Uncharacterized protein</fullName>
    </submittedName>
</protein>
<organism evidence="2 3">
    <name type="scientific">Hungatella hathewayi</name>
    <dbReference type="NCBI Taxonomy" id="154046"/>
    <lineage>
        <taxon>Bacteria</taxon>
        <taxon>Bacillati</taxon>
        <taxon>Bacillota</taxon>
        <taxon>Clostridia</taxon>
        <taxon>Lachnospirales</taxon>
        <taxon>Lachnospiraceae</taxon>
        <taxon>Hungatella</taxon>
    </lineage>
</organism>
<reference evidence="2 3" key="1">
    <citation type="submission" date="2018-08" db="EMBL/GenBank/DDBJ databases">
        <title>A genome reference for cultivated species of the human gut microbiota.</title>
        <authorList>
            <person name="Zou Y."/>
            <person name="Xue W."/>
            <person name="Luo G."/>
        </authorList>
    </citation>
    <scope>NUCLEOTIDE SEQUENCE [LARGE SCALE GENOMIC DNA]</scope>
    <source>
        <strain evidence="2 3">TF05-11AC</strain>
    </source>
</reference>
<dbReference type="EMBL" id="QSSQ01000011">
    <property type="protein sequence ID" value="RGM04034.1"/>
    <property type="molecule type" value="Genomic_DNA"/>
</dbReference>
<evidence type="ECO:0000313" key="2">
    <source>
        <dbReference type="EMBL" id="RGM04034.1"/>
    </source>
</evidence>
<comment type="caution">
    <text evidence="2">The sequence shown here is derived from an EMBL/GenBank/DDBJ whole genome shotgun (WGS) entry which is preliminary data.</text>
</comment>
<name>A0A3E4U8K3_9FIRM</name>
<feature type="chain" id="PRO_5017759714" evidence="1">
    <location>
        <begin position="25"/>
        <end position="169"/>
    </location>
</feature>
<keyword evidence="1" id="KW-0732">Signal</keyword>
<accession>A0A3E4U8K3</accession>
<dbReference type="RefSeq" id="WP_117622708.1">
    <property type="nucleotide sequence ID" value="NZ_QRQF01000015.1"/>
</dbReference>
<dbReference type="AlphaFoldDB" id="A0A3E4U8K3"/>
<dbReference type="Proteomes" id="UP000261257">
    <property type="component" value="Unassembled WGS sequence"/>
</dbReference>
<gene>
    <name evidence="2" type="ORF">DXC39_13540</name>
</gene>
<proteinExistence type="predicted"/>
<sequence>MKKRVLNIFLIFIITLFCAMPASAQNIYFTEPQQTFNAATKGSRAIVKQPRGNVISAGILEISSPGNGEIGVYMQTLTHVDIDETTFGIYLDRWIESEQRWANVADYKFVYNKENSPDDDLMTKAISFNIIGQPLDCNYRLRGVHVVVSGGIREMLSSKTDGILVKDSE</sequence>
<feature type="signal peptide" evidence="1">
    <location>
        <begin position="1"/>
        <end position="24"/>
    </location>
</feature>
<evidence type="ECO:0000313" key="3">
    <source>
        <dbReference type="Proteomes" id="UP000261257"/>
    </source>
</evidence>